<keyword evidence="1" id="KW-0472">Membrane</keyword>
<evidence type="ECO:0000313" key="2">
    <source>
        <dbReference type="EMBL" id="SFL23381.1"/>
    </source>
</evidence>
<name>A0A1I4G2Y1_METOL</name>
<protein>
    <submittedName>
        <fullName evidence="2">Uncharacterized protein</fullName>
    </submittedName>
</protein>
<dbReference type="RefSeq" id="WP_074797978.1">
    <property type="nucleotide sequence ID" value="NZ_FOTL01000003.1"/>
</dbReference>
<feature type="transmembrane region" description="Helical" evidence="1">
    <location>
        <begin position="6"/>
        <end position="26"/>
    </location>
</feature>
<dbReference type="EMBL" id="FOTL01000003">
    <property type="protein sequence ID" value="SFL23381.1"/>
    <property type="molecule type" value="Genomic_DNA"/>
</dbReference>
<proteinExistence type="predicted"/>
<accession>A0A1I4G2Y1</accession>
<gene>
    <name evidence="2" type="ORF">SAMN02910297_00297</name>
</gene>
<keyword evidence="1" id="KW-1133">Transmembrane helix</keyword>
<keyword evidence="1" id="KW-0812">Transmembrane</keyword>
<organism evidence="2 3">
    <name type="scientific">Methanobrevibacter olleyae</name>
    <dbReference type="NCBI Taxonomy" id="294671"/>
    <lineage>
        <taxon>Archaea</taxon>
        <taxon>Methanobacteriati</taxon>
        <taxon>Methanobacteriota</taxon>
        <taxon>Methanomada group</taxon>
        <taxon>Methanobacteria</taxon>
        <taxon>Methanobacteriales</taxon>
        <taxon>Methanobacteriaceae</taxon>
        <taxon>Methanobrevibacter</taxon>
    </lineage>
</organism>
<dbReference type="Proteomes" id="UP000183442">
    <property type="component" value="Unassembled WGS sequence"/>
</dbReference>
<reference evidence="3" key="1">
    <citation type="submission" date="2016-10" db="EMBL/GenBank/DDBJ databases">
        <authorList>
            <person name="Varghese N."/>
        </authorList>
    </citation>
    <scope>NUCLEOTIDE SEQUENCE [LARGE SCALE GENOMIC DNA]</scope>
    <source>
        <strain evidence="3">DSM 16632</strain>
    </source>
</reference>
<dbReference type="AlphaFoldDB" id="A0A1I4G2Y1"/>
<dbReference type="OrthoDB" id="380956at2157"/>
<evidence type="ECO:0000313" key="3">
    <source>
        <dbReference type="Proteomes" id="UP000183442"/>
    </source>
</evidence>
<evidence type="ECO:0000256" key="1">
    <source>
        <dbReference type="SAM" id="Phobius"/>
    </source>
</evidence>
<sequence>MDIECLSLIVNIILTIVTGVMAIATYKMACSTRKSVDEMEISRKESNSAEVVVYLYVEYNRIYLVIENVGKTVAKNIILNFDSSLKNTHNTDFSSLEKIAFLPPNYKIKTFFGMSHSIRNEFQGFPEYIFKVIFETIYDESVEREYISDLNFLNSVEYLTSESETLEMSLYKIRKELEKTNNSLEKIKSKK</sequence>